<dbReference type="EMBL" id="FWEV01000117">
    <property type="protein sequence ID" value="SLM29955.1"/>
    <property type="molecule type" value="Genomic_DNA"/>
</dbReference>
<reference evidence="2 3" key="1">
    <citation type="submission" date="2017-03" db="EMBL/GenBank/DDBJ databases">
        <authorList>
            <person name="Afonso C.L."/>
            <person name="Miller P.J."/>
            <person name="Scott M.A."/>
            <person name="Spackman E."/>
            <person name="Goraichik I."/>
            <person name="Dimitrov K.M."/>
            <person name="Suarez D.L."/>
            <person name="Swayne D.E."/>
        </authorList>
    </citation>
    <scope>NUCLEOTIDE SEQUENCE [LARGE SCALE GENOMIC DNA]</scope>
    <source>
        <strain evidence="2">PRJEB14757</strain>
    </source>
</reference>
<dbReference type="RefSeq" id="WP_080807142.1">
    <property type="nucleotide sequence ID" value="NZ_LT828556.1"/>
</dbReference>
<proteinExistence type="predicted"/>
<dbReference type="AlphaFoldDB" id="A0A1W1HC41"/>
<protein>
    <submittedName>
        <fullName evidence="2">NA (Modular protein)</fullName>
    </submittedName>
</protein>
<dbReference type="GO" id="GO:0008757">
    <property type="term" value="F:S-adenosylmethionine-dependent methyltransferase activity"/>
    <property type="evidence" value="ECO:0007669"/>
    <property type="project" value="InterPro"/>
</dbReference>
<feature type="domain" description="Methyltransferase type 11" evidence="1">
    <location>
        <begin position="112"/>
        <end position="166"/>
    </location>
</feature>
<dbReference type="InterPro" id="IPR029063">
    <property type="entry name" value="SAM-dependent_MTases_sf"/>
</dbReference>
<sequence length="258" mass="29897">MGSDQFYNTTDYSISGANKNPDIEIPDAESYNAVDYFSLSHPLRGFTSRIVLQSRQNMFKMFMKTMKPSPLDLVVDVGITPDTTLKDSNFFEKLYPYPERLVTTSIENASNITKIFPMIRFVRTPGDALPFRDNAFDFLFCSAVLEHVGDDVCQKKFIKEILRISKQFFITTPNRMFPVEFHTFLPLIHWLPRRYHQTILSRTGNSFWSETENLNLITPQKLRTLFPDNSDLHINYHFLMGIPSNIIAYGRSPENQLS</sequence>
<dbReference type="InterPro" id="IPR013216">
    <property type="entry name" value="Methyltransf_11"/>
</dbReference>
<dbReference type="STRING" id="1246637.MTBBW1_2030045"/>
<evidence type="ECO:0000313" key="2">
    <source>
        <dbReference type="EMBL" id="SLM29955.1"/>
    </source>
</evidence>
<dbReference type="SUPFAM" id="SSF53335">
    <property type="entry name" value="S-adenosyl-L-methionine-dependent methyltransferases"/>
    <property type="match status" value="1"/>
</dbReference>
<gene>
    <name evidence="2" type="ORF">MTBBW1_2030045</name>
</gene>
<organism evidence="2 3">
    <name type="scientific">Desulfamplus magnetovallimortis</name>
    <dbReference type="NCBI Taxonomy" id="1246637"/>
    <lineage>
        <taxon>Bacteria</taxon>
        <taxon>Pseudomonadati</taxon>
        <taxon>Thermodesulfobacteriota</taxon>
        <taxon>Desulfobacteria</taxon>
        <taxon>Desulfobacterales</taxon>
        <taxon>Desulfobacteraceae</taxon>
        <taxon>Desulfamplus</taxon>
    </lineage>
</organism>
<evidence type="ECO:0000259" key="1">
    <source>
        <dbReference type="Pfam" id="PF08241"/>
    </source>
</evidence>
<evidence type="ECO:0000313" key="3">
    <source>
        <dbReference type="Proteomes" id="UP000191931"/>
    </source>
</evidence>
<keyword evidence="3" id="KW-1185">Reference proteome</keyword>
<dbReference type="Pfam" id="PF08241">
    <property type="entry name" value="Methyltransf_11"/>
    <property type="match status" value="1"/>
</dbReference>
<dbReference type="Proteomes" id="UP000191931">
    <property type="component" value="Unassembled WGS sequence"/>
</dbReference>
<accession>A0A1W1HC41</accession>
<dbReference type="Gene3D" id="3.40.50.150">
    <property type="entry name" value="Vaccinia Virus protein VP39"/>
    <property type="match status" value="1"/>
</dbReference>
<dbReference type="OrthoDB" id="5363250at2"/>
<name>A0A1W1HC41_9BACT</name>